<keyword evidence="2" id="KW-1185">Reference proteome</keyword>
<organism evidence="1 2">
    <name type="scientific">Staphylothermus marinus (strain ATCC 43588 / DSM 3639 / JCM 9404 / F1)</name>
    <dbReference type="NCBI Taxonomy" id="399550"/>
    <lineage>
        <taxon>Archaea</taxon>
        <taxon>Thermoproteota</taxon>
        <taxon>Thermoprotei</taxon>
        <taxon>Desulfurococcales</taxon>
        <taxon>Desulfurococcaceae</taxon>
        <taxon>Staphylothermus</taxon>
    </lineage>
</organism>
<reference evidence="2" key="1">
    <citation type="journal article" date="2009" name="BMC Genomics">
        <title>The complete genome sequence of Staphylothermus marinus reveals differences in sulfur metabolism among heterotrophic Crenarchaeota.</title>
        <authorList>
            <person name="Anderson I.J."/>
            <person name="Dharmarajan L."/>
            <person name="Rodriguez J."/>
            <person name="Hooper S."/>
            <person name="Porat I."/>
            <person name="Ulrich L.E."/>
            <person name="Elkins J.G."/>
            <person name="Mavromatis K."/>
            <person name="Sun H."/>
            <person name="Land M."/>
            <person name="Lapidus A."/>
            <person name="Lucas S."/>
            <person name="Barry K."/>
            <person name="Huber H."/>
            <person name="Zhulin I.B."/>
            <person name="Whitman W.B."/>
            <person name="Mukhopadhyay B."/>
            <person name="Woese C."/>
            <person name="Bristow J."/>
            <person name="Kyrpides N."/>
        </authorList>
    </citation>
    <scope>NUCLEOTIDE SEQUENCE [LARGE SCALE GENOMIC DNA]</scope>
    <source>
        <strain evidence="2">ATCC 43588 / DSM 3639 / JCM 9404 / F1</strain>
    </source>
</reference>
<protein>
    <submittedName>
        <fullName evidence="1">Uncharacterized protein</fullName>
    </submittedName>
</protein>
<proteinExistence type="predicted"/>
<name>A3DPS7_STAMF</name>
<reference evidence="1 2" key="2">
    <citation type="journal article" date="2009" name="Stand. Genomic Sci.">
        <title>Complete genome sequence of Staphylothermus marinus Stetter and Fiala 1986 type strain F1.</title>
        <authorList>
            <person name="Anderson I.J."/>
            <person name="Sun H."/>
            <person name="Lapidus A."/>
            <person name="Copeland A."/>
            <person name="Glavina Del Rio T."/>
            <person name="Tice H."/>
            <person name="Dalin E."/>
            <person name="Lucas S."/>
            <person name="Barry K."/>
            <person name="Land M."/>
            <person name="Richardson P."/>
            <person name="Huber H."/>
            <person name="Kyrpides N.C."/>
        </authorList>
    </citation>
    <scope>NUCLEOTIDE SEQUENCE [LARGE SCALE GENOMIC DNA]</scope>
    <source>
        <strain evidence="2">ATCC 43588 / DSM 3639 / JCM 9404 / F1</strain>
    </source>
</reference>
<dbReference type="EMBL" id="CP000575">
    <property type="protein sequence ID" value="ABN70637.1"/>
    <property type="molecule type" value="Genomic_DNA"/>
</dbReference>
<evidence type="ECO:0000313" key="1">
    <source>
        <dbReference type="EMBL" id="ABN70637.1"/>
    </source>
</evidence>
<accession>A3DPS7</accession>
<dbReference type="HOGENOM" id="CLU_1754783_0_0_2"/>
<dbReference type="AlphaFoldDB" id="A3DPS7"/>
<sequence>MYSCWSGYLMDYGTQASNRADMFYIDRVLIQWYLGFFELKLPLPKNTPYIIRVGNGMYRSGELIWEEGFDSFTPILVFNKCYLISRPRTAELLLERMTPYCSIIAPKPSIEWDKIALFKGEYSIDVPGVYRVRAVKKGFVEVYAICKP</sequence>
<dbReference type="Proteomes" id="UP000000254">
    <property type="component" value="Chromosome"/>
</dbReference>
<gene>
    <name evidence="1" type="ordered locus">Smar_1551</name>
</gene>
<evidence type="ECO:0000313" key="2">
    <source>
        <dbReference type="Proteomes" id="UP000000254"/>
    </source>
</evidence>
<dbReference type="KEGG" id="smr:Smar_1551"/>